<comment type="similarity">
    <text evidence="1">Belongs to the bacterial solute-binding protein 1 family.</text>
</comment>
<protein>
    <submittedName>
        <fullName evidence="5">Extracellular solute-binding protein</fullName>
    </submittedName>
</protein>
<dbReference type="PANTHER" id="PTHR43649">
    <property type="entry name" value="ARABINOSE-BINDING PROTEIN-RELATED"/>
    <property type="match status" value="1"/>
</dbReference>
<evidence type="ECO:0000256" key="3">
    <source>
        <dbReference type="SAM" id="MobiDB-lite"/>
    </source>
</evidence>
<evidence type="ECO:0000256" key="2">
    <source>
        <dbReference type="ARBA" id="ARBA00022448"/>
    </source>
</evidence>
<name>A0A7X0VW59_9BACL</name>
<organism evidence="5 6">
    <name type="scientific">Cohnella zeiphila</name>
    <dbReference type="NCBI Taxonomy" id="2761120"/>
    <lineage>
        <taxon>Bacteria</taxon>
        <taxon>Bacillati</taxon>
        <taxon>Bacillota</taxon>
        <taxon>Bacilli</taxon>
        <taxon>Bacillales</taxon>
        <taxon>Paenibacillaceae</taxon>
        <taxon>Cohnella</taxon>
    </lineage>
</organism>
<dbReference type="Gene3D" id="3.40.190.10">
    <property type="entry name" value="Periplasmic binding protein-like II"/>
    <property type="match status" value="2"/>
</dbReference>
<gene>
    <name evidence="5" type="ORF">H7C18_14660</name>
</gene>
<dbReference type="RefSeq" id="WP_185129822.1">
    <property type="nucleotide sequence ID" value="NZ_JACJVO010000017.1"/>
</dbReference>
<keyword evidence="6" id="KW-1185">Reference proteome</keyword>
<keyword evidence="2" id="KW-0813">Transport</keyword>
<keyword evidence="4" id="KW-0732">Signal</keyword>
<reference evidence="5 6" key="1">
    <citation type="submission" date="2020-08" db="EMBL/GenBank/DDBJ databases">
        <title>Cohnella phylogeny.</title>
        <authorList>
            <person name="Dunlap C."/>
        </authorList>
    </citation>
    <scope>NUCLEOTIDE SEQUENCE [LARGE SCALE GENOMIC DNA]</scope>
    <source>
        <strain evidence="5 6">CBP 2801</strain>
    </source>
</reference>
<comment type="caution">
    <text evidence="5">The sequence shown here is derived from an EMBL/GenBank/DDBJ whole genome shotgun (WGS) entry which is preliminary data.</text>
</comment>
<feature type="signal peptide" evidence="4">
    <location>
        <begin position="1"/>
        <end position="20"/>
    </location>
</feature>
<dbReference type="InterPro" id="IPR050490">
    <property type="entry name" value="Bact_solute-bd_prot1"/>
</dbReference>
<accession>A0A7X0VW59</accession>
<feature type="chain" id="PRO_5038765971" evidence="4">
    <location>
        <begin position="21"/>
        <end position="460"/>
    </location>
</feature>
<evidence type="ECO:0000313" key="5">
    <source>
        <dbReference type="EMBL" id="MBB6732160.1"/>
    </source>
</evidence>
<dbReference type="PROSITE" id="PS51257">
    <property type="entry name" value="PROKAR_LIPOPROTEIN"/>
    <property type="match status" value="1"/>
</dbReference>
<evidence type="ECO:0000256" key="4">
    <source>
        <dbReference type="SAM" id="SignalP"/>
    </source>
</evidence>
<evidence type="ECO:0000256" key="1">
    <source>
        <dbReference type="ARBA" id="ARBA00008520"/>
    </source>
</evidence>
<dbReference type="Proteomes" id="UP000564644">
    <property type="component" value="Unassembled WGS sequence"/>
</dbReference>
<sequence>MKKKAISSLLAVLCVIFVLAACSNGNSGNASNGSGTPVNSESATVEADHTGEDDAAASNDEEFTIRVGSWFLDDRPYQQAYMKAVEEGYKKLYPNAKIQWDITLGATYFDKLKAQFASDSAPDVTFFQKKDWFKAGNFMDLTNEPIVSRLTDAGKKSPAVLYEGKLFGVPLGSTPAGGVWYNMDLFNELGLKPPTTVQEFMDVCEKLKAAGKTPIALGFKDVWTAQLFMSLWLQSYGFASDTDYGMKMYNGEINFDDPAIQAVFKNFQTMQEKGYFNKNALSIDWPASAQLFASGDAGMIVQGPYMPGTNKDNIQKGGFKPFQLGYFPLMDDKGNTQVPVGTNASLAINAKTKLVPESKALLDVMTSSEVLGSWLAGEGALSYFTDVQVKFDDPVMDTLKQYVDKSSFSNRIEDFIPTSATTAMTDLVTKVISGAPFHPSDLKAVQDAFEKDKATVVLPY</sequence>
<proteinExistence type="inferred from homology"/>
<dbReference type="InterPro" id="IPR006059">
    <property type="entry name" value="SBP"/>
</dbReference>
<dbReference type="Pfam" id="PF01547">
    <property type="entry name" value="SBP_bac_1"/>
    <property type="match status" value="1"/>
</dbReference>
<dbReference type="AlphaFoldDB" id="A0A7X0VW59"/>
<feature type="region of interest" description="Disordered" evidence="3">
    <location>
        <begin position="28"/>
        <end position="58"/>
    </location>
</feature>
<evidence type="ECO:0000313" key="6">
    <source>
        <dbReference type="Proteomes" id="UP000564644"/>
    </source>
</evidence>
<dbReference type="EMBL" id="JACJVO010000017">
    <property type="protein sequence ID" value="MBB6732160.1"/>
    <property type="molecule type" value="Genomic_DNA"/>
</dbReference>
<dbReference type="SUPFAM" id="SSF53850">
    <property type="entry name" value="Periplasmic binding protein-like II"/>
    <property type="match status" value="1"/>
</dbReference>
<dbReference type="PANTHER" id="PTHR43649:SF29">
    <property type="entry name" value="OSMOPROTECTIVE COMPOUNDS-BINDING PROTEIN GGTB"/>
    <property type="match status" value="1"/>
</dbReference>